<organism evidence="5 6">
    <name type="scientific">Apiospora rasikravindrae</name>
    <dbReference type="NCBI Taxonomy" id="990691"/>
    <lineage>
        <taxon>Eukaryota</taxon>
        <taxon>Fungi</taxon>
        <taxon>Dikarya</taxon>
        <taxon>Ascomycota</taxon>
        <taxon>Pezizomycotina</taxon>
        <taxon>Sordariomycetes</taxon>
        <taxon>Xylariomycetidae</taxon>
        <taxon>Amphisphaeriales</taxon>
        <taxon>Apiosporaceae</taxon>
        <taxon>Apiospora</taxon>
    </lineage>
</organism>
<dbReference type="InterPro" id="IPR046529">
    <property type="entry name" value="DUF6594"/>
</dbReference>
<dbReference type="PANTHER" id="PTHR34502">
    <property type="entry name" value="DUF6594 DOMAIN-CONTAINING PROTEIN-RELATED"/>
    <property type="match status" value="1"/>
</dbReference>
<feature type="transmembrane region" description="Helical" evidence="3">
    <location>
        <begin position="310"/>
        <end position="332"/>
    </location>
</feature>
<keyword evidence="6" id="KW-1185">Reference proteome</keyword>
<name>A0ABR1RXK5_9PEZI</name>
<evidence type="ECO:0000256" key="1">
    <source>
        <dbReference type="SAM" id="Coils"/>
    </source>
</evidence>
<proteinExistence type="predicted"/>
<keyword evidence="3" id="KW-0812">Transmembrane</keyword>
<feature type="compositionally biased region" description="Polar residues" evidence="2">
    <location>
        <begin position="18"/>
        <end position="31"/>
    </location>
</feature>
<comment type="caution">
    <text evidence="5">The sequence shown here is derived from an EMBL/GenBank/DDBJ whole genome shotgun (WGS) entry which is preliminary data.</text>
</comment>
<feature type="transmembrane region" description="Helical" evidence="3">
    <location>
        <begin position="276"/>
        <end position="298"/>
    </location>
</feature>
<feature type="domain" description="DUF6594" evidence="4">
    <location>
        <begin position="76"/>
        <end position="351"/>
    </location>
</feature>
<evidence type="ECO:0000256" key="2">
    <source>
        <dbReference type="SAM" id="MobiDB-lite"/>
    </source>
</evidence>
<evidence type="ECO:0000313" key="6">
    <source>
        <dbReference type="Proteomes" id="UP001444661"/>
    </source>
</evidence>
<feature type="region of interest" description="Disordered" evidence="2">
    <location>
        <begin position="1"/>
        <end position="33"/>
    </location>
</feature>
<dbReference type="Proteomes" id="UP001444661">
    <property type="component" value="Unassembled WGS sequence"/>
</dbReference>
<protein>
    <recommendedName>
        <fullName evidence="4">DUF6594 domain-containing protein</fullName>
    </recommendedName>
</protein>
<accession>A0ABR1RXK5</accession>
<dbReference type="EMBL" id="JAQQWK010000012">
    <property type="protein sequence ID" value="KAK8022116.1"/>
    <property type="molecule type" value="Genomic_DNA"/>
</dbReference>
<sequence>MDSPISDSPDLEKGLHGSQYTGTTLRATSDPSLKVAPTRRISIPPFNWRQWTRGNKAPDSKRQPIDRKLDCKEQSYRSVATFLDSDENFMIYRRFGYLHARTLLRLQDKLRALEELLDELDDEDAEESETSRQRLWSRDLDEEACKAVTEVTPKALTRTKILDEIEVVLGKYDDWVIKAQQMVSLNKPAERDCKSVEAQLFDRKLLVDEERGFIYQKEDLITLRDGREMAVLDSFTERLIRTFHCSLLQKIFCTKREMEKTNDPDLHYYSKARKDCFNTTILCMVLLALLVLPILVLYKLLNNNPSDRLYTISIGIVIVFVLVFSAVLSLFTKAKRHEIFASAAGYAAVLVVFFGNIS</sequence>
<evidence type="ECO:0000313" key="5">
    <source>
        <dbReference type="EMBL" id="KAK8022116.1"/>
    </source>
</evidence>
<evidence type="ECO:0000259" key="4">
    <source>
        <dbReference type="Pfam" id="PF20237"/>
    </source>
</evidence>
<dbReference type="PANTHER" id="PTHR34502:SF3">
    <property type="entry name" value="DUF6594 DOMAIN-CONTAINING PROTEIN"/>
    <property type="match status" value="1"/>
</dbReference>
<keyword evidence="1" id="KW-0175">Coiled coil</keyword>
<keyword evidence="3" id="KW-0472">Membrane</keyword>
<gene>
    <name evidence="5" type="ORF">PG993_012883</name>
</gene>
<dbReference type="Pfam" id="PF20237">
    <property type="entry name" value="DUF6594"/>
    <property type="match status" value="1"/>
</dbReference>
<reference evidence="5 6" key="1">
    <citation type="submission" date="2023-01" db="EMBL/GenBank/DDBJ databases">
        <title>Analysis of 21 Apiospora genomes using comparative genomics revels a genus with tremendous synthesis potential of carbohydrate active enzymes and secondary metabolites.</title>
        <authorList>
            <person name="Sorensen T."/>
        </authorList>
    </citation>
    <scope>NUCLEOTIDE SEQUENCE [LARGE SCALE GENOMIC DNA]</scope>
    <source>
        <strain evidence="5 6">CBS 33761</strain>
    </source>
</reference>
<feature type="coiled-coil region" evidence="1">
    <location>
        <begin position="103"/>
        <end position="133"/>
    </location>
</feature>
<feature type="transmembrane region" description="Helical" evidence="3">
    <location>
        <begin position="339"/>
        <end position="357"/>
    </location>
</feature>
<evidence type="ECO:0000256" key="3">
    <source>
        <dbReference type="SAM" id="Phobius"/>
    </source>
</evidence>
<keyword evidence="3" id="KW-1133">Transmembrane helix</keyword>